<keyword evidence="4" id="KW-1185">Reference proteome</keyword>
<evidence type="ECO:0000256" key="1">
    <source>
        <dbReference type="SAM" id="MobiDB-lite"/>
    </source>
</evidence>
<dbReference type="Pfam" id="PF07647">
    <property type="entry name" value="SAM_2"/>
    <property type="match status" value="1"/>
</dbReference>
<dbReference type="Pfam" id="PF24580">
    <property type="entry name" value="DUF7607"/>
    <property type="match status" value="1"/>
</dbReference>
<accession>A0A9N9B864</accession>
<organism evidence="3 4">
    <name type="scientific">Racocetra fulgida</name>
    <dbReference type="NCBI Taxonomy" id="60492"/>
    <lineage>
        <taxon>Eukaryota</taxon>
        <taxon>Fungi</taxon>
        <taxon>Fungi incertae sedis</taxon>
        <taxon>Mucoromycota</taxon>
        <taxon>Glomeromycotina</taxon>
        <taxon>Glomeromycetes</taxon>
        <taxon>Diversisporales</taxon>
        <taxon>Gigasporaceae</taxon>
        <taxon>Racocetra</taxon>
    </lineage>
</organism>
<feature type="domain" description="SAM" evidence="2">
    <location>
        <begin position="6"/>
        <end position="55"/>
    </location>
</feature>
<dbReference type="SUPFAM" id="SSF47769">
    <property type="entry name" value="SAM/Pointed domain"/>
    <property type="match status" value="1"/>
</dbReference>
<evidence type="ECO:0000259" key="2">
    <source>
        <dbReference type="PROSITE" id="PS50105"/>
    </source>
</evidence>
<name>A0A9N9B864_9GLOM</name>
<dbReference type="InterPro" id="IPR056026">
    <property type="entry name" value="DUF7607"/>
</dbReference>
<evidence type="ECO:0000313" key="3">
    <source>
        <dbReference type="EMBL" id="CAG8554571.1"/>
    </source>
</evidence>
<feature type="compositionally biased region" description="Acidic residues" evidence="1">
    <location>
        <begin position="143"/>
        <end position="174"/>
    </location>
</feature>
<feature type="region of interest" description="Disordered" evidence="1">
    <location>
        <begin position="443"/>
        <end position="469"/>
    </location>
</feature>
<feature type="region of interest" description="Disordered" evidence="1">
    <location>
        <begin position="667"/>
        <end position="697"/>
    </location>
</feature>
<evidence type="ECO:0000313" key="4">
    <source>
        <dbReference type="Proteomes" id="UP000789396"/>
    </source>
</evidence>
<proteinExistence type="predicted"/>
<comment type="caution">
    <text evidence="3">The sequence shown here is derived from an EMBL/GenBank/DDBJ whole genome shotgun (WGS) entry which is preliminary data.</text>
</comment>
<dbReference type="SMART" id="SM00454">
    <property type="entry name" value="SAM"/>
    <property type="match status" value="1"/>
</dbReference>
<protein>
    <submittedName>
        <fullName evidence="3">11404_t:CDS:1</fullName>
    </submittedName>
</protein>
<dbReference type="EMBL" id="CAJVPZ010004992">
    <property type="protein sequence ID" value="CAG8554571.1"/>
    <property type="molecule type" value="Genomic_DNA"/>
</dbReference>
<gene>
    <name evidence="3" type="ORF">RFULGI_LOCUS4791</name>
</gene>
<feature type="region of interest" description="Disordered" evidence="1">
    <location>
        <begin position="136"/>
        <end position="179"/>
    </location>
</feature>
<dbReference type="Proteomes" id="UP000789396">
    <property type="component" value="Unassembled WGS sequence"/>
</dbReference>
<dbReference type="InterPro" id="IPR013761">
    <property type="entry name" value="SAM/pointed_sf"/>
</dbReference>
<feature type="compositionally biased region" description="Basic and acidic residues" evidence="1">
    <location>
        <begin position="450"/>
        <end position="463"/>
    </location>
</feature>
<reference evidence="3" key="1">
    <citation type="submission" date="2021-06" db="EMBL/GenBank/DDBJ databases">
        <authorList>
            <person name="Kallberg Y."/>
            <person name="Tangrot J."/>
            <person name="Rosling A."/>
        </authorList>
    </citation>
    <scope>NUCLEOTIDE SEQUENCE</scope>
    <source>
        <strain evidence="3">IN212</strain>
    </source>
</reference>
<sequence>MNPEIWSVKEVCDWLRKENFERLIELFEENNVDGKALMKLDIEKLRRFKVPSKDHYVFLNTVELLKSKSIQGDLVYLQVGKEMLVYFKFTFCFLIISFVLDNPHPPIARLILPPDPSTLLPFEIQKEIIDLEDGTDISTSDNEMFESDEKSGDDEASSMDLDDEENLNDEQFTEEEYKRAEEKKSDYGYLRRWMYMEDDELLPVYGESDEENNYISSDLEEEVMEEEDYIRQKGETSLFIMRNADDKESEVIMSDGLIEPQVDRAHQMILDYINDFKKIWEDKELQKIETSRYKYWRKLFPRKQQREPQKVIDELTEQLHKLNNERLPQLINHVKSNIESKSTFDKDAKRQCGILDPTLRDIYLLEWKVSLAKGPPPPKPDNKPRQKIFSVEEVDNKDAVNQEYDSADSYESDFIDDSEYIYTPEELAELRDAGIIIAVAEPSTTSPEQPIDKPEPINDDKKSIQLSPSSPSVLSIEKKHLLWDGKEVEIIVLDSDSEKDDDVTIEKDPDSAAASKVNNDNNMVLDCDDEYIYIYDDDDEHAYLDQQQQEEQRILEVDSDELFLKDDPQDLMQDIQSAIFYWHWDEDVKKKLPMAPLINDDFTLYLQLQNAISRSTLSPEAVEKLKRELPPIPEGKLDARESWDNYFKFRKEYAINKRMAQRQRYEKNYIGDSDDDDLTYASGSKTSSRPKKRFKETAEVIEQRKERMALEQGYSRRYAE</sequence>
<dbReference type="AlphaFoldDB" id="A0A9N9B864"/>
<dbReference type="Gene3D" id="1.10.150.50">
    <property type="entry name" value="Transcription Factor, Ets-1"/>
    <property type="match status" value="1"/>
</dbReference>
<dbReference type="PROSITE" id="PS50105">
    <property type="entry name" value="SAM_DOMAIN"/>
    <property type="match status" value="1"/>
</dbReference>
<dbReference type="OrthoDB" id="2371449at2759"/>
<dbReference type="InterPro" id="IPR001660">
    <property type="entry name" value="SAM"/>
</dbReference>